<dbReference type="EMBL" id="SNSC02000022">
    <property type="protein sequence ID" value="TID14550.1"/>
    <property type="molecule type" value="Genomic_DNA"/>
</dbReference>
<proteinExistence type="predicted"/>
<dbReference type="SUPFAM" id="SSF52047">
    <property type="entry name" value="RNI-like"/>
    <property type="match status" value="1"/>
</dbReference>
<name>A0A4Z1P0B7_9PEZI</name>
<accession>A0A4Z1P0B7</accession>
<gene>
    <name evidence="1" type="ORF">E6O75_ATG08696</name>
</gene>
<sequence length="455" mass="52018">MAPALDRLSLDVLFVINDHLQDFDTTSGERWQLLTPESKKDILNARTVCRGFRDTLWLAYSNALAERSFYLVKSDLDIIHSLTKHPVLQNLTKTITFGGECFSKGGLDLIDHVIDTHPVTLLGGDHTEDSWQLGLSYLADSNLPQVIRARDSYSEALQEQEESWQSGQTLECLKSCLTALPRLQSVRIRPRQCKKPFKGVSRQCSALAHVRVASQEWQDLRRISEALSSFENLVDFRLSSLCNISLPRLVPSTFQLLHTARLTITEQELCRDEEYHADAPVDSEPGLEACLQTAPELKALDVAIKNSNELAYNSRILARIAANPPPYRLEHLVLERATMTEDSLLALLRPHLHTLRSLILIYPWIRPGNWESLLKRLKKQGARLDYLELYKPSQGAVQYYDNMDWIETKWLTAVSKESKLVKFQGEFNDLTGEWLNGCETWAETWENTYPRQGRR</sequence>
<reference evidence="1 2" key="1">
    <citation type="submission" date="2019-04" db="EMBL/GenBank/DDBJ databases">
        <title>High contiguity whole genome sequence and gene annotation resource for two Venturia nashicola isolates.</title>
        <authorList>
            <person name="Prokchorchik M."/>
            <person name="Won K."/>
            <person name="Lee Y."/>
            <person name="Choi E.D."/>
            <person name="Segonzac C."/>
            <person name="Sohn K.H."/>
        </authorList>
    </citation>
    <scope>NUCLEOTIDE SEQUENCE [LARGE SCALE GENOMIC DNA]</scope>
    <source>
        <strain evidence="1 2">PRI2</strain>
    </source>
</reference>
<evidence type="ECO:0000313" key="2">
    <source>
        <dbReference type="Proteomes" id="UP000298493"/>
    </source>
</evidence>
<dbReference type="AlphaFoldDB" id="A0A4Z1P0B7"/>
<evidence type="ECO:0000313" key="1">
    <source>
        <dbReference type="EMBL" id="TID14550.1"/>
    </source>
</evidence>
<comment type="caution">
    <text evidence="1">The sequence shown here is derived from an EMBL/GenBank/DDBJ whole genome shotgun (WGS) entry which is preliminary data.</text>
</comment>
<dbReference type="Proteomes" id="UP000298493">
    <property type="component" value="Unassembled WGS sequence"/>
</dbReference>
<dbReference type="InterPro" id="IPR032675">
    <property type="entry name" value="LRR_dom_sf"/>
</dbReference>
<protein>
    <submittedName>
        <fullName evidence="1">Uncharacterized protein</fullName>
    </submittedName>
</protein>
<dbReference type="Gene3D" id="3.80.10.10">
    <property type="entry name" value="Ribonuclease Inhibitor"/>
    <property type="match status" value="1"/>
</dbReference>
<organism evidence="1 2">
    <name type="scientific">Venturia nashicola</name>
    <dbReference type="NCBI Taxonomy" id="86259"/>
    <lineage>
        <taxon>Eukaryota</taxon>
        <taxon>Fungi</taxon>
        <taxon>Dikarya</taxon>
        <taxon>Ascomycota</taxon>
        <taxon>Pezizomycotina</taxon>
        <taxon>Dothideomycetes</taxon>
        <taxon>Pleosporomycetidae</taxon>
        <taxon>Venturiales</taxon>
        <taxon>Venturiaceae</taxon>
        <taxon>Venturia</taxon>
    </lineage>
</organism>
<keyword evidence="2" id="KW-1185">Reference proteome</keyword>